<dbReference type="InterPro" id="IPR034122">
    <property type="entry name" value="Retropepsin-like_bacterial"/>
</dbReference>
<dbReference type="SUPFAM" id="SSF50630">
    <property type="entry name" value="Acid proteases"/>
    <property type="match status" value="1"/>
</dbReference>
<accession>A0A9W6IJP0</accession>
<feature type="transmembrane region" description="Helical" evidence="1">
    <location>
        <begin position="36"/>
        <end position="56"/>
    </location>
</feature>
<reference evidence="2" key="2">
    <citation type="submission" date="2023-01" db="EMBL/GenBank/DDBJ databases">
        <authorList>
            <person name="Sun Q."/>
            <person name="Evtushenko L."/>
        </authorList>
    </citation>
    <scope>NUCLEOTIDE SEQUENCE</scope>
    <source>
        <strain evidence="2">VKM B-1513</strain>
    </source>
</reference>
<dbReference type="NCBIfam" id="TIGR02281">
    <property type="entry name" value="clan_AA_DTGA"/>
    <property type="match status" value="1"/>
</dbReference>
<feature type="transmembrane region" description="Helical" evidence="1">
    <location>
        <begin position="12"/>
        <end position="30"/>
    </location>
</feature>
<reference evidence="2" key="1">
    <citation type="journal article" date="2014" name="Int. J. Syst. Evol. Microbiol.">
        <title>Complete genome sequence of Corynebacterium casei LMG S-19264T (=DSM 44701T), isolated from a smear-ripened cheese.</title>
        <authorList>
            <consortium name="US DOE Joint Genome Institute (JGI-PGF)"/>
            <person name="Walter F."/>
            <person name="Albersmeier A."/>
            <person name="Kalinowski J."/>
            <person name="Ruckert C."/>
        </authorList>
    </citation>
    <scope>NUCLEOTIDE SEQUENCE</scope>
    <source>
        <strain evidence="2">VKM B-1513</strain>
    </source>
</reference>
<feature type="transmembrane region" description="Helical" evidence="1">
    <location>
        <begin position="68"/>
        <end position="84"/>
    </location>
</feature>
<dbReference type="Gene3D" id="2.40.70.10">
    <property type="entry name" value="Acid Proteases"/>
    <property type="match status" value="1"/>
</dbReference>
<dbReference type="InterPro" id="IPR011969">
    <property type="entry name" value="Clan_AA_Asp_peptidase_C"/>
</dbReference>
<comment type="caution">
    <text evidence="2">The sequence shown here is derived from an EMBL/GenBank/DDBJ whole genome shotgun (WGS) entry which is preliminary data.</text>
</comment>
<dbReference type="GO" id="GO:0006508">
    <property type="term" value="P:proteolysis"/>
    <property type="evidence" value="ECO:0007669"/>
    <property type="project" value="UniProtKB-KW"/>
</dbReference>
<evidence type="ECO:0000313" key="3">
    <source>
        <dbReference type="Proteomes" id="UP001143486"/>
    </source>
</evidence>
<dbReference type="Proteomes" id="UP001143486">
    <property type="component" value="Unassembled WGS sequence"/>
</dbReference>
<dbReference type="RefSeq" id="WP_271185133.1">
    <property type="nucleotide sequence ID" value="NZ_BSFE01000001.1"/>
</dbReference>
<keyword evidence="1" id="KW-0472">Membrane</keyword>
<gene>
    <name evidence="2" type="ORF">GCM10017621_02420</name>
</gene>
<evidence type="ECO:0000256" key="1">
    <source>
        <dbReference type="SAM" id="Phobius"/>
    </source>
</evidence>
<proteinExistence type="predicted"/>
<evidence type="ECO:0000313" key="2">
    <source>
        <dbReference type="EMBL" id="GLK50734.1"/>
    </source>
</evidence>
<keyword evidence="1" id="KW-1133">Transmembrane helix</keyword>
<dbReference type="GO" id="GO:0008233">
    <property type="term" value="F:peptidase activity"/>
    <property type="evidence" value="ECO:0007669"/>
    <property type="project" value="UniProtKB-KW"/>
</dbReference>
<protein>
    <submittedName>
        <fullName evidence="2">Aspartic protease</fullName>
    </submittedName>
</protein>
<keyword evidence="2" id="KW-0378">Hydrolase</keyword>
<dbReference type="CDD" id="cd05483">
    <property type="entry name" value="retropepsin_like_bacteria"/>
    <property type="match status" value="1"/>
</dbReference>
<sequence>MRHLVTRFARPALLAGLGLLALRLVLWPFWDGLDPSLRLLVATAIMLVLLIALFGAGFAPAGTRHRNLVTWLSVAAMIGVIPVFDHDFEDLEYQRTWLAPPAAVSSQTLQDTAAGVPQSDGPIVLNRQRDGHYYIEAEINGARVPFLVDTGASGIALTLSDAGRIGIRTHRLDFSIPVSMASGEAMAAPVTIRSLDLRGHHFEEIPAVVMPGGEISLLGMSVLEQFSSLEIRENQLILQP</sequence>
<dbReference type="Pfam" id="PF13975">
    <property type="entry name" value="gag-asp_proteas"/>
    <property type="match status" value="1"/>
</dbReference>
<dbReference type="InterPro" id="IPR021109">
    <property type="entry name" value="Peptidase_aspartic_dom_sf"/>
</dbReference>
<keyword evidence="3" id="KW-1185">Reference proteome</keyword>
<keyword evidence="1" id="KW-0812">Transmembrane</keyword>
<dbReference type="EMBL" id="BSFE01000001">
    <property type="protein sequence ID" value="GLK50734.1"/>
    <property type="molecule type" value="Genomic_DNA"/>
</dbReference>
<name>A0A9W6IJP0_9PROT</name>
<dbReference type="AlphaFoldDB" id="A0A9W6IJP0"/>
<organism evidence="2 3">
    <name type="scientific">Maricaulis virginensis</name>
    <dbReference type="NCBI Taxonomy" id="144022"/>
    <lineage>
        <taxon>Bacteria</taxon>
        <taxon>Pseudomonadati</taxon>
        <taxon>Pseudomonadota</taxon>
        <taxon>Alphaproteobacteria</taxon>
        <taxon>Maricaulales</taxon>
        <taxon>Maricaulaceae</taxon>
        <taxon>Maricaulis</taxon>
    </lineage>
</organism>
<keyword evidence="2" id="KW-0645">Protease</keyword>